<evidence type="ECO:0000256" key="6">
    <source>
        <dbReference type="SAM" id="Phobius"/>
    </source>
</evidence>
<evidence type="ECO:0000256" key="1">
    <source>
        <dbReference type="ARBA" id="ARBA00004651"/>
    </source>
</evidence>
<evidence type="ECO:0000256" key="4">
    <source>
        <dbReference type="ARBA" id="ARBA00022989"/>
    </source>
</evidence>
<dbReference type="GO" id="GO:0005886">
    <property type="term" value="C:plasma membrane"/>
    <property type="evidence" value="ECO:0007669"/>
    <property type="project" value="UniProtKB-SubCell"/>
</dbReference>
<keyword evidence="4 6" id="KW-1133">Transmembrane helix</keyword>
<comment type="caution">
    <text evidence="7">The sequence shown here is derived from an EMBL/GenBank/DDBJ whole genome shotgun (WGS) entry which is preliminary data.</text>
</comment>
<reference evidence="7" key="1">
    <citation type="journal article" date="2014" name="Int. J. Syst. Evol. Microbiol.">
        <title>Complete genome sequence of Corynebacterium casei LMG S-19264T (=DSM 44701T), isolated from a smear-ripened cheese.</title>
        <authorList>
            <consortium name="US DOE Joint Genome Institute (JGI-PGF)"/>
            <person name="Walter F."/>
            <person name="Albersmeier A."/>
            <person name="Kalinowski J."/>
            <person name="Ruckert C."/>
        </authorList>
    </citation>
    <scope>NUCLEOTIDE SEQUENCE</scope>
    <source>
        <strain evidence="7">KCTC 32182</strain>
    </source>
</reference>
<name>A0A918U7B5_9NEIS</name>
<evidence type="ECO:0000313" key="7">
    <source>
        <dbReference type="EMBL" id="GGY04859.1"/>
    </source>
</evidence>
<dbReference type="EMBL" id="BMYX01000001">
    <property type="protein sequence ID" value="GGY04859.1"/>
    <property type="molecule type" value="Genomic_DNA"/>
</dbReference>
<dbReference type="RefSeq" id="WP_189530624.1">
    <property type="nucleotide sequence ID" value="NZ_BMYX01000001.1"/>
</dbReference>
<keyword evidence="3 6" id="KW-0812">Transmembrane</keyword>
<organism evidence="7 8">
    <name type="scientific">Paludibacterium paludis</name>
    <dbReference type="NCBI Taxonomy" id="1225769"/>
    <lineage>
        <taxon>Bacteria</taxon>
        <taxon>Pseudomonadati</taxon>
        <taxon>Pseudomonadota</taxon>
        <taxon>Betaproteobacteria</taxon>
        <taxon>Neisseriales</taxon>
        <taxon>Chromobacteriaceae</taxon>
        <taxon>Paludibacterium</taxon>
    </lineage>
</organism>
<keyword evidence="2" id="KW-1003">Cell membrane</keyword>
<protein>
    <submittedName>
        <fullName evidence="7">Lysine transporter LysE</fullName>
    </submittedName>
</protein>
<evidence type="ECO:0000256" key="5">
    <source>
        <dbReference type="ARBA" id="ARBA00023136"/>
    </source>
</evidence>
<keyword evidence="5 6" id="KW-0472">Membrane</keyword>
<dbReference type="GO" id="GO:0015171">
    <property type="term" value="F:amino acid transmembrane transporter activity"/>
    <property type="evidence" value="ECO:0007669"/>
    <property type="project" value="TreeGrafter"/>
</dbReference>
<sequence>MSDVYLKGFLLAVSLCLDIGVVNTALINTAIRAGVRPALFMGLGSCVGDIVYAVLSLFGLALFLSYSPVRWILWIGGGAILLWLTWKMALAAWREAGKSALPADFDTAAVNGAASSRVEFLRGLALALGSPTSILWFAAVGGTVIAQSTDGSAAMNSVFLAGFFTGGVAWSSFLAILAGKGRHVIGHRLTFYCNVVSALLFAYFAVTVIANGYRTLL</sequence>
<dbReference type="PANTHER" id="PTHR30086:SF20">
    <property type="entry name" value="ARGININE EXPORTER PROTEIN ARGO-RELATED"/>
    <property type="match status" value="1"/>
</dbReference>
<evidence type="ECO:0000256" key="2">
    <source>
        <dbReference type="ARBA" id="ARBA00022475"/>
    </source>
</evidence>
<feature type="transmembrane region" description="Helical" evidence="6">
    <location>
        <begin position="124"/>
        <end position="146"/>
    </location>
</feature>
<evidence type="ECO:0000256" key="3">
    <source>
        <dbReference type="ARBA" id="ARBA00022692"/>
    </source>
</evidence>
<evidence type="ECO:0000313" key="8">
    <source>
        <dbReference type="Proteomes" id="UP000645257"/>
    </source>
</evidence>
<dbReference type="PANTHER" id="PTHR30086">
    <property type="entry name" value="ARGININE EXPORTER PROTEIN ARGO"/>
    <property type="match status" value="1"/>
</dbReference>
<feature type="transmembrane region" description="Helical" evidence="6">
    <location>
        <begin position="158"/>
        <end position="179"/>
    </location>
</feature>
<proteinExistence type="predicted"/>
<feature type="transmembrane region" description="Helical" evidence="6">
    <location>
        <begin position="38"/>
        <end position="65"/>
    </location>
</feature>
<comment type="subcellular location">
    <subcellularLocation>
        <location evidence="1">Cell membrane</location>
        <topology evidence="1">Multi-pass membrane protein</topology>
    </subcellularLocation>
</comment>
<dbReference type="Pfam" id="PF01810">
    <property type="entry name" value="LysE"/>
    <property type="match status" value="1"/>
</dbReference>
<dbReference type="Proteomes" id="UP000645257">
    <property type="component" value="Unassembled WGS sequence"/>
</dbReference>
<feature type="transmembrane region" description="Helical" evidence="6">
    <location>
        <begin position="71"/>
        <end position="93"/>
    </location>
</feature>
<reference evidence="7" key="2">
    <citation type="submission" date="2020-09" db="EMBL/GenBank/DDBJ databases">
        <authorList>
            <person name="Sun Q."/>
            <person name="Kim S."/>
        </authorList>
    </citation>
    <scope>NUCLEOTIDE SEQUENCE</scope>
    <source>
        <strain evidence="7">KCTC 32182</strain>
    </source>
</reference>
<feature type="transmembrane region" description="Helical" evidence="6">
    <location>
        <begin position="191"/>
        <end position="213"/>
    </location>
</feature>
<dbReference type="AlphaFoldDB" id="A0A918U7B5"/>
<feature type="transmembrane region" description="Helical" evidence="6">
    <location>
        <begin position="6"/>
        <end position="26"/>
    </location>
</feature>
<keyword evidence="8" id="KW-1185">Reference proteome</keyword>
<gene>
    <name evidence="7" type="ORF">GCM10011289_04250</name>
</gene>
<dbReference type="InterPro" id="IPR001123">
    <property type="entry name" value="LeuE-type"/>
</dbReference>
<accession>A0A918U7B5</accession>